<gene>
    <name evidence="1" type="ORF">METBISCDRAFT_23392</name>
</gene>
<dbReference type="AlphaFoldDB" id="A0A4P9ZBZ6"/>
<dbReference type="Proteomes" id="UP000268321">
    <property type="component" value="Unassembled WGS sequence"/>
</dbReference>
<organism evidence="1 2">
    <name type="scientific">Metschnikowia bicuspidata</name>
    <dbReference type="NCBI Taxonomy" id="27322"/>
    <lineage>
        <taxon>Eukaryota</taxon>
        <taxon>Fungi</taxon>
        <taxon>Dikarya</taxon>
        <taxon>Ascomycota</taxon>
        <taxon>Saccharomycotina</taxon>
        <taxon>Pichiomycetes</taxon>
        <taxon>Metschnikowiaceae</taxon>
        <taxon>Metschnikowia</taxon>
    </lineage>
</organism>
<dbReference type="OrthoDB" id="10265275at2759"/>
<evidence type="ECO:0000313" key="1">
    <source>
        <dbReference type="EMBL" id="RKP30385.1"/>
    </source>
</evidence>
<accession>A0A4P9ZBZ6</accession>
<reference evidence="2" key="1">
    <citation type="journal article" date="2018" name="Nat. Microbiol.">
        <title>Leveraging single-cell genomics to expand the fungal tree of life.</title>
        <authorList>
            <person name="Ahrendt S.R."/>
            <person name="Quandt C.A."/>
            <person name="Ciobanu D."/>
            <person name="Clum A."/>
            <person name="Salamov A."/>
            <person name="Andreopoulos B."/>
            <person name="Cheng J.F."/>
            <person name="Woyke T."/>
            <person name="Pelin A."/>
            <person name="Henrissat B."/>
            <person name="Reynolds N.K."/>
            <person name="Benny G.L."/>
            <person name="Smith M.E."/>
            <person name="James T.Y."/>
            <person name="Grigoriev I.V."/>
        </authorList>
    </citation>
    <scope>NUCLEOTIDE SEQUENCE [LARGE SCALE GENOMIC DNA]</scope>
    <source>
        <strain evidence="2">Baker2002</strain>
    </source>
</reference>
<name>A0A4P9ZBZ6_9ASCO</name>
<dbReference type="EMBL" id="ML004460">
    <property type="protein sequence ID" value="RKP30385.1"/>
    <property type="molecule type" value="Genomic_DNA"/>
</dbReference>
<sequence>MDQQELCKLIAQPGLFNYVQYLSEATDEKLRNTVELFAYGTVEHYEKYRHKFIELDATCFQKLVCASLLTLLSENVGNTLKQVDILAKLRCLETPDALEDLLISMVDANCVSVKIDRQKRTVAVRDVAVLRDAYSNDITLRVLQPHEVQSASVAWARQAIRAWIDQKIVPAQLEVQSQM</sequence>
<evidence type="ECO:0000313" key="2">
    <source>
        <dbReference type="Proteomes" id="UP000268321"/>
    </source>
</evidence>
<evidence type="ECO:0008006" key="3">
    <source>
        <dbReference type="Google" id="ProtNLM"/>
    </source>
</evidence>
<proteinExistence type="predicted"/>
<protein>
    <recommendedName>
        <fullName evidence="3">PCI domain-containing protein</fullName>
    </recommendedName>
</protein>
<keyword evidence="2" id="KW-1185">Reference proteome</keyword>